<keyword evidence="2" id="KW-0732">Signal</keyword>
<evidence type="ECO:0000256" key="2">
    <source>
        <dbReference type="SAM" id="SignalP"/>
    </source>
</evidence>
<dbReference type="Gene3D" id="3.40.390.10">
    <property type="entry name" value="Collagenase (Catalytic Domain)"/>
    <property type="match status" value="1"/>
</dbReference>
<feature type="signal peptide" evidence="2">
    <location>
        <begin position="1"/>
        <end position="24"/>
    </location>
</feature>
<evidence type="ECO:0000313" key="3">
    <source>
        <dbReference type="EMBL" id="MCR4448180.1"/>
    </source>
</evidence>
<dbReference type="RefSeq" id="WP_257725169.1">
    <property type="nucleotide sequence ID" value="NZ_JANLFC010000021.1"/>
</dbReference>
<dbReference type="GO" id="GO:0008237">
    <property type="term" value="F:metallopeptidase activity"/>
    <property type="evidence" value="ECO:0007669"/>
    <property type="project" value="InterPro"/>
</dbReference>
<dbReference type="Pfam" id="PF13583">
    <property type="entry name" value="Reprolysin_4"/>
    <property type="match status" value="1"/>
</dbReference>
<dbReference type="InterPro" id="IPR013783">
    <property type="entry name" value="Ig-like_fold"/>
</dbReference>
<dbReference type="Gene3D" id="2.60.40.10">
    <property type="entry name" value="Immunoglobulins"/>
    <property type="match status" value="1"/>
</dbReference>
<dbReference type="SUPFAM" id="SSF55486">
    <property type="entry name" value="Metalloproteases ('zincins'), catalytic domain"/>
    <property type="match status" value="1"/>
</dbReference>
<evidence type="ECO:0000256" key="1">
    <source>
        <dbReference type="SAM" id="Phobius"/>
    </source>
</evidence>
<gene>
    <name evidence="3" type="ORF">NS965_07240</name>
</gene>
<dbReference type="EMBL" id="JANLFC010000021">
    <property type="protein sequence ID" value="MCR4448180.1"/>
    <property type="molecule type" value="Genomic_DNA"/>
</dbReference>
<accession>A0AAW5M9Z0</accession>
<organism evidence="3 4">
    <name type="scientific">Aeromonas veronii</name>
    <dbReference type="NCBI Taxonomy" id="654"/>
    <lineage>
        <taxon>Bacteria</taxon>
        <taxon>Pseudomonadati</taxon>
        <taxon>Pseudomonadota</taxon>
        <taxon>Gammaproteobacteria</taxon>
        <taxon>Aeromonadales</taxon>
        <taxon>Aeromonadaceae</taxon>
        <taxon>Aeromonas</taxon>
    </lineage>
</organism>
<feature type="transmembrane region" description="Helical" evidence="1">
    <location>
        <begin position="647"/>
        <end position="667"/>
    </location>
</feature>
<proteinExistence type="predicted"/>
<keyword evidence="1" id="KW-0812">Transmembrane</keyword>
<feature type="chain" id="PRO_5043599405" evidence="2">
    <location>
        <begin position="25"/>
        <end position="672"/>
    </location>
</feature>
<evidence type="ECO:0000313" key="4">
    <source>
        <dbReference type="Proteomes" id="UP001204061"/>
    </source>
</evidence>
<reference evidence="3" key="1">
    <citation type="submission" date="2022-08" db="EMBL/GenBank/DDBJ databases">
        <title>A global survey of hypervirulent Aeromonas hydrophila identified this emerging pathogen in farmed fish in the lower Mekong River basin.</title>
        <authorList>
            <person name="Xu T."/>
            <person name="Rasmussen-Ivey C.R."/>
            <person name="Moen F.S."/>
            <person name="Fernandez Bravo A."/>
            <person name="Lamy B."/>
            <person name="Beaz-Hidalgo R."/>
            <person name="Khan C.D."/>
            <person name="Castro Escarpulli G."/>
            <person name="Yasin I.S.M."/>
            <person name="Figueras M.J."/>
            <person name="Azzam Sayuti M."/>
            <person name="Karim M.M."/>
            <person name="Alam K.M."/>
            <person name="Le T.T.T."/>
            <person name="Thao N.H.P."/>
            <person name="Addo S."/>
            <person name="Duodu S."/>
            <person name="Ali S."/>
            <person name="Mey S."/>
            <person name="Somony T."/>
            <person name="Liles M.R."/>
        </authorList>
    </citation>
    <scope>NUCLEOTIDE SEQUENCE</scope>
    <source>
        <strain evidence="3">0.14</strain>
    </source>
</reference>
<keyword evidence="1" id="KW-0472">Membrane</keyword>
<dbReference type="AlphaFoldDB" id="A0AAW5M9Z0"/>
<keyword evidence="1" id="KW-1133">Transmembrane helix</keyword>
<dbReference type="InterPro" id="IPR024079">
    <property type="entry name" value="MetalloPept_cat_dom_sf"/>
</dbReference>
<dbReference type="Proteomes" id="UP001204061">
    <property type="component" value="Unassembled WGS sequence"/>
</dbReference>
<protein>
    <submittedName>
        <fullName evidence="3">M12 family metallo-peptidase</fullName>
    </submittedName>
</protein>
<sequence length="672" mass="71189">MHVTSKCSLALLVASLLGSTSLMASEWSTVAARATAEQGYEVRANQFRVAKVPLDYFAGLQAGASELTLPLPDGGEVTFALEAYDLLPSDLAAKYPQIRTFKGHNPAHPIETGRFDLGPQGFHAMFSHQGRMVFVDPLRNAEGYAVYYQQDAHSRLEETADEVIGPKLSKLVRKVQVDGNVRKRYVIAISATGEFTQYHGGSRALTMAAIVTLLNRVNQVYQRDVGAEFVLASGNDNLIFTDPVTDPFYNGYNPNYVNNVSSIYEANDANKNVLVQANYFTNMQLGNFDIGHVLNTGSGGLAGLAVLCTNDKSGGMSGSPTPVGDAFFVDYVAHEIGHQFGADHTFNGTTGSCGAGTRVANQAYEPGSGSSIMAYAGICGDENIQTHSDPYFHSKSIEQMRAHMATVSTCGTTLALSNNAPQAAAGGDYVIPANTAFMLKGAGGDLDNDSLLYNWEQIDLGTESSSAATMIDDGSRPLFRFVSPTASPERTLPSLPSLFSGTLAKGEAWPTNNRDLNFRLTVRDGQGGVASDDMKVQVINTGAAFRITNPFYGVTLTPGASQAVAWDVAGTTVAPISCSKVDISVTQDEGVSWTMLTAGQPNNGAATVTLPADFTSSVRLKVACSDNIFFAISPLKLPLVQGGSTSGGGGGGGAIGLWTLALALLGWQRRRT</sequence>
<comment type="caution">
    <text evidence="3">The sequence shown here is derived from an EMBL/GenBank/DDBJ whole genome shotgun (WGS) entry which is preliminary data.</text>
</comment>
<name>A0AAW5M9Z0_AERVE</name>